<dbReference type="RefSeq" id="WP_127748550.1">
    <property type="nucleotide sequence ID" value="NZ_CP033219.1"/>
</dbReference>
<dbReference type="PANTHER" id="PTHR35841:SF1">
    <property type="entry name" value="PHOSPHONATES-BINDING PERIPLASMIC PROTEIN"/>
    <property type="match status" value="1"/>
</dbReference>
<dbReference type="AlphaFoldDB" id="A0A3T0N1W1"/>
<dbReference type="KEGG" id="sedi:EBB79_08860"/>
<dbReference type="Gene3D" id="3.40.190.10">
    <property type="entry name" value="Periplasmic binding protein-like II"/>
    <property type="match status" value="1"/>
</dbReference>
<dbReference type="EMBL" id="CP033219">
    <property type="protein sequence ID" value="AZV77994.1"/>
    <property type="molecule type" value="Genomic_DNA"/>
</dbReference>
<name>A0A3T0N1W1_9RHOB</name>
<evidence type="ECO:0008006" key="3">
    <source>
        <dbReference type="Google" id="ProtNLM"/>
    </source>
</evidence>
<dbReference type="OrthoDB" id="7353682at2"/>
<proteinExistence type="predicted"/>
<gene>
    <name evidence="1" type="ORF">EBB79_08860</name>
</gene>
<organism evidence="1 2">
    <name type="scientific">Parasedimentitalea marina</name>
    <dbReference type="NCBI Taxonomy" id="2483033"/>
    <lineage>
        <taxon>Bacteria</taxon>
        <taxon>Pseudomonadati</taxon>
        <taxon>Pseudomonadota</taxon>
        <taxon>Alphaproteobacteria</taxon>
        <taxon>Rhodobacterales</taxon>
        <taxon>Paracoccaceae</taxon>
        <taxon>Parasedimentitalea</taxon>
    </lineage>
</organism>
<sequence length="248" mass="28104">MIANLMMYQRPQLVQAHAFYWALIRKHLSDTGMDSPETLSQDAEEFFVWKHPDLVLSQTCGMPYRTWLHDKVQLVGTPDFGLADCPPGYYRSAIVVRADDPRTQVTAFKNAIFAYNQTFSQSGYAAPFWHLRPEGFWFENRLHTEQHLESAQAVATGRADIASLDAVTWRNIETYEPIAAGLRVLEWTKPTPGLPLITALGNDADLIFNAVKGAIEELDEQIRSQLGIKGIVKIPKNDYLRVRNPDDI</sequence>
<protein>
    <recommendedName>
        <fullName evidence="3">ABC transporter substrate-binding protein</fullName>
    </recommendedName>
</protein>
<accession>A0A3T0N1W1</accession>
<keyword evidence="2" id="KW-1185">Reference proteome</keyword>
<dbReference type="Pfam" id="PF12974">
    <property type="entry name" value="Phosphonate-bd"/>
    <property type="match status" value="1"/>
</dbReference>
<evidence type="ECO:0000313" key="2">
    <source>
        <dbReference type="Proteomes" id="UP000283063"/>
    </source>
</evidence>
<evidence type="ECO:0000313" key="1">
    <source>
        <dbReference type="EMBL" id="AZV77994.1"/>
    </source>
</evidence>
<reference evidence="1 2" key="1">
    <citation type="submission" date="2018-10" db="EMBL/GenBank/DDBJ databases">
        <title>Parasedimentitalea marina sp. nov., a psychrophilic bacterium isolated from deep seawater of the New Britain Trench.</title>
        <authorList>
            <person name="Cao J."/>
        </authorList>
    </citation>
    <scope>NUCLEOTIDE SEQUENCE [LARGE SCALE GENOMIC DNA]</scope>
    <source>
        <strain evidence="1 2">W43</strain>
    </source>
</reference>
<dbReference type="Proteomes" id="UP000283063">
    <property type="component" value="Chromosome"/>
</dbReference>
<dbReference type="PANTHER" id="PTHR35841">
    <property type="entry name" value="PHOSPHONATES-BINDING PERIPLASMIC PROTEIN"/>
    <property type="match status" value="1"/>
</dbReference>
<dbReference type="SUPFAM" id="SSF53850">
    <property type="entry name" value="Periplasmic binding protein-like II"/>
    <property type="match status" value="1"/>
</dbReference>